<evidence type="ECO:0000256" key="6">
    <source>
        <dbReference type="ARBA" id="ARBA00023315"/>
    </source>
</evidence>
<comment type="subcellular location">
    <subcellularLocation>
        <location evidence="1">Membrane</location>
        <topology evidence="1">Multi-pass membrane protein</topology>
    </subcellularLocation>
</comment>
<feature type="transmembrane region" description="Helical" evidence="8">
    <location>
        <begin position="812"/>
        <end position="833"/>
    </location>
</feature>
<feature type="transmembrane region" description="Helical" evidence="8">
    <location>
        <begin position="1020"/>
        <end position="1041"/>
    </location>
</feature>
<evidence type="ECO:0000256" key="4">
    <source>
        <dbReference type="ARBA" id="ARBA00022989"/>
    </source>
</evidence>
<dbReference type="InterPro" id="IPR001594">
    <property type="entry name" value="Palmitoyltrfase_DHHC"/>
</dbReference>
<dbReference type="Proteomes" id="UP000241769">
    <property type="component" value="Unassembled WGS sequence"/>
</dbReference>
<evidence type="ECO:0000256" key="2">
    <source>
        <dbReference type="ARBA" id="ARBA00022679"/>
    </source>
</evidence>
<dbReference type="InterPro" id="IPR029058">
    <property type="entry name" value="AB_hydrolase_fold"/>
</dbReference>
<name>A0A2P6NNI9_9EUKA</name>
<dbReference type="Gene3D" id="3.40.50.1820">
    <property type="entry name" value="alpha/beta hydrolase"/>
    <property type="match status" value="1"/>
</dbReference>
<feature type="compositionally biased region" description="Pro residues" evidence="7">
    <location>
        <begin position="604"/>
        <end position="620"/>
    </location>
</feature>
<evidence type="ECO:0000256" key="7">
    <source>
        <dbReference type="SAM" id="MobiDB-lite"/>
    </source>
</evidence>
<feature type="region of interest" description="Disordered" evidence="7">
    <location>
        <begin position="598"/>
        <end position="627"/>
    </location>
</feature>
<evidence type="ECO:0000313" key="10">
    <source>
        <dbReference type="EMBL" id="PRP85516.1"/>
    </source>
</evidence>
<evidence type="ECO:0000256" key="8">
    <source>
        <dbReference type="SAM" id="Phobius"/>
    </source>
</evidence>
<reference evidence="10 11" key="1">
    <citation type="journal article" date="2018" name="Genome Biol. Evol.">
        <title>Multiple Roots of Fruiting Body Formation in Amoebozoa.</title>
        <authorList>
            <person name="Hillmann F."/>
            <person name="Forbes G."/>
            <person name="Novohradska S."/>
            <person name="Ferling I."/>
            <person name="Riege K."/>
            <person name="Groth M."/>
            <person name="Westermann M."/>
            <person name="Marz M."/>
            <person name="Spaller T."/>
            <person name="Winckler T."/>
            <person name="Schaap P."/>
            <person name="Glockner G."/>
        </authorList>
    </citation>
    <scope>NUCLEOTIDE SEQUENCE [LARGE SCALE GENOMIC DNA]</scope>
    <source>
        <strain evidence="10 11">Jena</strain>
    </source>
</reference>
<dbReference type="PANTHER" id="PTHR12246">
    <property type="entry name" value="PALMITOYLTRANSFERASE ZDHHC16"/>
    <property type="match status" value="1"/>
</dbReference>
<dbReference type="InParanoid" id="A0A2P6NNI9"/>
<keyword evidence="5 8" id="KW-0472">Membrane</keyword>
<evidence type="ECO:0000256" key="1">
    <source>
        <dbReference type="ARBA" id="ARBA00004141"/>
    </source>
</evidence>
<comment type="caution">
    <text evidence="10">The sequence shown here is derived from an EMBL/GenBank/DDBJ whole genome shotgun (WGS) entry which is preliminary data.</text>
</comment>
<keyword evidence="3 8" id="KW-0812">Transmembrane</keyword>
<keyword evidence="4 8" id="KW-1133">Transmembrane helix</keyword>
<evidence type="ECO:0000259" key="9">
    <source>
        <dbReference type="Pfam" id="PF01529"/>
    </source>
</evidence>
<dbReference type="PROSITE" id="PS50216">
    <property type="entry name" value="DHHC"/>
    <property type="match status" value="1"/>
</dbReference>
<evidence type="ECO:0000256" key="5">
    <source>
        <dbReference type="ARBA" id="ARBA00023136"/>
    </source>
</evidence>
<protein>
    <recommendedName>
        <fullName evidence="9">Palmitoyltransferase DHHC domain-containing protein</fullName>
    </recommendedName>
</protein>
<organism evidence="10 11">
    <name type="scientific">Planoprotostelium fungivorum</name>
    <dbReference type="NCBI Taxonomy" id="1890364"/>
    <lineage>
        <taxon>Eukaryota</taxon>
        <taxon>Amoebozoa</taxon>
        <taxon>Evosea</taxon>
        <taxon>Variosea</taxon>
        <taxon>Cavosteliida</taxon>
        <taxon>Cavosteliaceae</taxon>
        <taxon>Planoprotostelium</taxon>
    </lineage>
</organism>
<dbReference type="EMBL" id="MDYQ01000043">
    <property type="protein sequence ID" value="PRP85516.1"/>
    <property type="molecule type" value="Genomic_DNA"/>
</dbReference>
<keyword evidence="11" id="KW-1185">Reference proteome</keyword>
<dbReference type="AlphaFoldDB" id="A0A2P6NNI9"/>
<dbReference type="OrthoDB" id="2152248at2759"/>
<proteinExistence type="predicted"/>
<dbReference type="GO" id="GO:0016020">
    <property type="term" value="C:membrane"/>
    <property type="evidence" value="ECO:0007669"/>
    <property type="project" value="UniProtKB-SubCell"/>
</dbReference>
<dbReference type="GO" id="GO:0016409">
    <property type="term" value="F:palmitoyltransferase activity"/>
    <property type="evidence" value="ECO:0007669"/>
    <property type="project" value="InterPro"/>
</dbReference>
<feature type="domain" description="Palmitoyltransferase DHHC" evidence="9">
    <location>
        <begin position="944"/>
        <end position="1060"/>
    </location>
</feature>
<feature type="transmembrane region" description="Helical" evidence="8">
    <location>
        <begin position="890"/>
        <end position="912"/>
    </location>
</feature>
<dbReference type="Pfam" id="PF01529">
    <property type="entry name" value="DHHC"/>
    <property type="match status" value="1"/>
</dbReference>
<feature type="region of interest" description="Disordered" evidence="7">
    <location>
        <begin position="1169"/>
        <end position="1193"/>
    </location>
</feature>
<dbReference type="SUPFAM" id="SSF53474">
    <property type="entry name" value="alpha/beta-Hydrolases"/>
    <property type="match status" value="1"/>
</dbReference>
<accession>A0A2P6NNI9</accession>
<gene>
    <name evidence="10" type="ORF">PROFUN_06748</name>
</gene>
<sequence>MATWLEKQEALTKDLFHRWWGKMSVSGLEPVHAYGSLWSRDLMSPKLLIDGGDNAAQSHWEKLNREGRVLTLRSPETGSKVLVLGVEHSGDSDNCVAIESIIQSLRPDAVAIELDIGRHSKESLRDLATTVRSSLISSIDINSYTEFHAGLNGASSVGSRVWLIDREDAEGRYLASVKPSELAIHSLQNVVKNISPNHRDWSPDLFPSWSRHIVQERDANMTLAMRNIPGKVVVGIVGWVRPRNVDEDSRRKGHIEGIEKMWNTPQEQVLSLLPQTPAPSEEAVNIGYWKQQAVYGLMMSPFLFGLKAVYVKGSRVIAERPCFHTSVYDKILFANKQMKTFVLLTCIVTALAGPLNLINDGGFYPFVVHEPETNITKPWPILMFLHGRGCISDDGNWVDRAQWDGVGTLLNQWNSGNRGDKQTMVANQFLTVIPVARKTYNNKDAGDQWLSDHLIEVLNKVKSRYSVDSNRLYVTGYSMGAFGTWRFNIQHPELVAASVASAGFPYDGQNSDDTHVKNVADTPFHLFCSEADTIIEFPKCKRAAGYLNNMNNRQDIVTIYPASMGVQHGDNSNEKGMGHLPFTADVFRWLLTKNLNRTVIPTDSPSPDPVPTESPSPDPIPTESGGKQEWEMCSDSSECANHCCSKQYSGDGLYKCTPNSDQCISSNSGSKGLWEMCSASSECANHCCSKQYSGDGQYKCTPDSQQCLIRGHTLGPTLATFTLMSLSHIEQKNETEALPESVELELVQEEEDPSPSIISPRTSNKHLYASNSEVQATPETEEEDIRYSDDNWIHRRYPKKQKKKKKDKMSKLCLRWLPVAFVLAIVSWSYYVYVFELTIPCIYYGEVFWIQPASANSTAAATVVHEVERAVQSPSPTYDGPLVHPPPPSAAYIALRIFLLIFFHFFFVLLLASYYRVVMTDAGSVPRSFEPSRAAERKSDGEGSRQCVKCQNYKPDRTHHCSACQKCHHCPWVNNCVGWNNHKFFFLFLLYIALTGIFIVVTSFSWLLNNLGTISTHGRSFQIPALFIAMCIFSFGMAIFAGTHVRLLLVNQTTIETFEKRRRRLRRRQGPEGEQYEVESVRETKDYNVYDVGAWKNWTSVFGTNPLLWFLPVTTNRGDGMFFETREKVQTAEEQERNRLLATVSQNEEYTQGNLYARVDRSRHRSIEDGCALSSNPENNTLLASSIEDGRSV</sequence>
<feature type="compositionally biased region" description="Polar residues" evidence="7">
    <location>
        <begin position="1173"/>
        <end position="1184"/>
    </location>
</feature>
<keyword evidence="6" id="KW-0012">Acyltransferase</keyword>
<keyword evidence="2" id="KW-0808">Transferase</keyword>
<dbReference type="STRING" id="1890364.A0A2P6NNI9"/>
<dbReference type="InterPro" id="IPR039859">
    <property type="entry name" value="PFA4/ZDH16/20/ERF2-like"/>
</dbReference>
<evidence type="ECO:0000256" key="3">
    <source>
        <dbReference type="ARBA" id="ARBA00022692"/>
    </source>
</evidence>
<feature type="transmembrane region" description="Helical" evidence="8">
    <location>
        <begin position="984"/>
        <end position="1008"/>
    </location>
</feature>
<evidence type="ECO:0000313" key="11">
    <source>
        <dbReference type="Proteomes" id="UP000241769"/>
    </source>
</evidence>